<keyword evidence="2" id="KW-1133">Transmembrane helix</keyword>
<name>A0A840C9J8_9RHOB</name>
<feature type="transmembrane region" description="Helical" evidence="2">
    <location>
        <begin position="39"/>
        <end position="55"/>
    </location>
</feature>
<dbReference type="InterPro" id="IPR018770">
    <property type="entry name" value="ChloroindolylP_hydrolase"/>
</dbReference>
<evidence type="ECO:0000313" key="3">
    <source>
        <dbReference type="EMBL" id="MBB4020732.1"/>
    </source>
</evidence>
<evidence type="ECO:0008006" key="5">
    <source>
        <dbReference type="Google" id="ProtNLM"/>
    </source>
</evidence>
<dbReference type="RefSeq" id="WP_054538210.1">
    <property type="nucleotide sequence ID" value="NZ_JACIEQ010000001.1"/>
</dbReference>
<protein>
    <recommendedName>
        <fullName evidence="5">5-bromo-4-chloroindolyl phosphate hydrolysis protein</fullName>
    </recommendedName>
</protein>
<evidence type="ECO:0000313" key="4">
    <source>
        <dbReference type="Proteomes" id="UP000585681"/>
    </source>
</evidence>
<sequence>MAQRYGGKFSPQGTGGPKDAPPPKNPFHGKTRTRAGGRVNFLFIAPFPLLFSAFASEPVGLALDLAAFGVLILAAWLTREGLKAQEAYEARRVARRPAIPRKIFASVLTGAGLFLAGFAPEAGLLNPVIFAVLGTVLHSFAFGLDPLSDKGMEGVDTFQQDRVAHAVDEAEKHLAAMKDAILRAGDRKLEARVDAFQATAREMFRTVEQDPRDLTAARKYLGVYLLGARDATAKFADIYSRTRDAGVRADYEALLTDLEQNFAARTNSLLLDDRSDLDVEIEVLRERLQREGVRS</sequence>
<accession>A0A840C9J8</accession>
<evidence type="ECO:0000256" key="1">
    <source>
        <dbReference type="SAM" id="MobiDB-lite"/>
    </source>
</evidence>
<dbReference type="AlphaFoldDB" id="A0A840C9J8"/>
<proteinExistence type="predicted"/>
<dbReference type="EMBL" id="JACIEQ010000001">
    <property type="protein sequence ID" value="MBB4020732.1"/>
    <property type="molecule type" value="Genomic_DNA"/>
</dbReference>
<feature type="transmembrane region" description="Helical" evidence="2">
    <location>
        <begin position="99"/>
        <end position="118"/>
    </location>
</feature>
<keyword evidence="4" id="KW-1185">Reference proteome</keyword>
<comment type="caution">
    <text evidence="3">The sequence shown here is derived from an EMBL/GenBank/DDBJ whole genome shotgun (WGS) entry which is preliminary data.</text>
</comment>
<organism evidence="3 4">
    <name type="scientific">Actibacterium naphthalenivorans</name>
    <dbReference type="NCBI Taxonomy" id="1614693"/>
    <lineage>
        <taxon>Bacteria</taxon>
        <taxon>Pseudomonadati</taxon>
        <taxon>Pseudomonadota</taxon>
        <taxon>Alphaproteobacteria</taxon>
        <taxon>Rhodobacterales</taxon>
        <taxon>Roseobacteraceae</taxon>
        <taxon>Actibacterium</taxon>
    </lineage>
</organism>
<keyword evidence="2" id="KW-0812">Transmembrane</keyword>
<gene>
    <name evidence="3" type="ORF">GGR17_000523</name>
</gene>
<feature type="transmembrane region" description="Helical" evidence="2">
    <location>
        <begin position="61"/>
        <end position="78"/>
    </location>
</feature>
<evidence type="ECO:0000256" key="2">
    <source>
        <dbReference type="SAM" id="Phobius"/>
    </source>
</evidence>
<dbReference type="Pfam" id="PF10112">
    <property type="entry name" value="Halogen_Hydrol"/>
    <property type="match status" value="1"/>
</dbReference>
<dbReference type="Proteomes" id="UP000585681">
    <property type="component" value="Unassembled WGS sequence"/>
</dbReference>
<feature type="region of interest" description="Disordered" evidence="1">
    <location>
        <begin position="1"/>
        <end position="31"/>
    </location>
</feature>
<keyword evidence="2" id="KW-0472">Membrane</keyword>
<reference evidence="3" key="1">
    <citation type="submission" date="2020-08" db="EMBL/GenBank/DDBJ databases">
        <title>Genomic Encyclopedia of Type Strains, Phase IV (KMG-IV): sequencing the most valuable type-strain genomes for metagenomic binning, comparative biology and taxonomic classification.</title>
        <authorList>
            <person name="Goeker M."/>
        </authorList>
    </citation>
    <scope>NUCLEOTIDE SEQUENCE [LARGE SCALE GENOMIC DNA]</scope>
    <source>
        <strain evidence="3">DSM 105040</strain>
    </source>
</reference>